<accession>A0AAD2G6P4</accession>
<organism evidence="2 3">
    <name type="scientific">Cylindrotheca closterium</name>
    <dbReference type="NCBI Taxonomy" id="2856"/>
    <lineage>
        <taxon>Eukaryota</taxon>
        <taxon>Sar</taxon>
        <taxon>Stramenopiles</taxon>
        <taxon>Ochrophyta</taxon>
        <taxon>Bacillariophyta</taxon>
        <taxon>Bacillariophyceae</taxon>
        <taxon>Bacillariophycidae</taxon>
        <taxon>Bacillariales</taxon>
        <taxon>Bacillariaceae</taxon>
        <taxon>Cylindrotheca</taxon>
    </lineage>
</organism>
<name>A0AAD2G6P4_9STRA</name>
<dbReference type="AlphaFoldDB" id="A0AAD2G6P4"/>
<gene>
    <name evidence="2" type="ORF">CYCCA115_LOCUS20569</name>
</gene>
<dbReference type="Proteomes" id="UP001295423">
    <property type="component" value="Unassembled WGS sequence"/>
</dbReference>
<comment type="caution">
    <text evidence="2">The sequence shown here is derived from an EMBL/GenBank/DDBJ whole genome shotgun (WGS) entry which is preliminary data.</text>
</comment>
<protein>
    <recommendedName>
        <fullName evidence="1">DUF6824 domain-containing protein</fullName>
    </recommendedName>
</protein>
<evidence type="ECO:0000313" key="3">
    <source>
        <dbReference type="Proteomes" id="UP001295423"/>
    </source>
</evidence>
<sequence length="177" mass="19828">MTDACISENDVLCGRGGATNTHIGNKRFRAIVAEYQEVYLGARKKEKAQIASRVVERIRQNGGRFLKRDTTTDTWVEVPSKKALGKTGQALREGLDVRHNTIRPDKMPRKYSEAKSNSPRIRARLVQGKVAMSPTLSSVATEQSIPSLEEEQAFDGVSMYFAPQQITQENIEVYEQV</sequence>
<dbReference type="Pfam" id="PF20710">
    <property type="entry name" value="DUF6824"/>
    <property type="match status" value="1"/>
</dbReference>
<feature type="domain" description="DUF6824" evidence="1">
    <location>
        <begin position="10"/>
        <end position="93"/>
    </location>
</feature>
<proteinExistence type="predicted"/>
<evidence type="ECO:0000259" key="1">
    <source>
        <dbReference type="Pfam" id="PF20710"/>
    </source>
</evidence>
<dbReference type="EMBL" id="CAKOGP040002180">
    <property type="protein sequence ID" value="CAJ1964311.1"/>
    <property type="molecule type" value="Genomic_DNA"/>
</dbReference>
<evidence type="ECO:0000313" key="2">
    <source>
        <dbReference type="EMBL" id="CAJ1964311.1"/>
    </source>
</evidence>
<dbReference type="InterPro" id="IPR049227">
    <property type="entry name" value="DUF6824"/>
</dbReference>
<keyword evidence="3" id="KW-1185">Reference proteome</keyword>
<reference evidence="2" key="1">
    <citation type="submission" date="2023-08" db="EMBL/GenBank/DDBJ databases">
        <authorList>
            <person name="Audoor S."/>
            <person name="Bilcke G."/>
        </authorList>
    </citation>
    <scope>NUCLEOTIDE SEQUENCE</scope>
</reference>